<name>A0A392R6H0_9FABA</name>
<organism evidence="1 2">
    <name type="scientific">Trifolium medium</name>
    <dbReference type="NCBI Taxonomy" id="97028"/>
    <lineage>
        <taxon>Eukaryota</taxon>
        <taxon>Viridiplantae</taxon>
        <taxon>Streptophyta</taxon>
        <taxon>Embryophyta</taxon>
        <taxon>Tracheophyta</taxon>
        <taxon>Spermatophyta</taxon>
        <taxon>Magnoliopsida</taxon>
        <taxon>eudicotyledons</taxon>
        <taxon>Gunneridae</taxon>
        <taxon>Pentapetalae</taxon>
        <taxon>rosids</taxon>
        <taxon>fabids</taxon>
        <taxon>Fabales</taxon>
        <taxon>Fabaceae</taxon>
        <taxon>Papilionoideae</taxon>
        <taxon>50 kb inversion clade</taxon>
        <taxon>NPAAA clade</taxon>
        <taxon>Hologalegina</taxon>
        <taxon>IRL clade</taxon>
        <taxon>Trifolieae</taxon>
        <taxon>Trifolium</taxon>
    </lineage>
</organism>
<dbReference type="Proteomes" id="UP000265520">
    <property type="component" value="Unassembled WGS sequence"/>
</dbReference>
<feature type="non-terminal residue" evidence="1">
    <location>
        <position position="35"/>
    </location>
</feature>
<evidence type="ECO:0000313" key="2">
    <source>
        <dbReference type="Proteomes" id="UP000265520"/>
    </source>
</evidence>
<reference evidence="1 2" key="1">
    <citation type="journal article" date="2018" name="Front. Plant Sci.">
        <title>Red Clover (Trifolium pratense) and Zigzag Clover (T. medium) - A Picture of Genomic Similarities and Differences.</title>
        <authorList>
            <person name="Dluhosova J."/>
            <person name="Istvanek J."/>
            <person name="Nedelnik J."/>
            <person name="Repkova J."/>
        </authorList>
    </citation>
    <scope>NUCLEOTIDE SEQUENCE [LARGE SCALE GENOMIC DNA]</scope>
    <source>
        <strain evidence="2">cv. 10/8</strain>
        <tissue evidence="1">Leaf</tissue>
    </source>
</reference>
<keyword evidence="2" id="KW-1185">Reference proteome</keyword>
<accession>A0A392R6H0</accession>
<proteinExistence type="predicted"/>
<comment type="caution">
    <text evidence="1">The sequence shown here is derived from an EMBL/GenBank/DDBJ whole genome shotgun (WGS) entry which is preliminary data.</text>
</comment>
<dbReference type="AlphaFoldDB" id="A0A392R6H0"/>
<sequence>MTGERHMFQDLELKHGGTVGFGENRKGKIIGKGTI</sequence>
<protein>
    <submittedName>
        <fullName evidence="1">Uncharacterized protein</fullName>
    </submittedName>
</protein>
<evidence type="ECO:0000313" key="1">
    <source>
        <dbReference type="EMBL" id="MCI31839.1"/>
    </source>
</evidence>
<dbReference type="EMBL" id="LXQA010190492">
    <property type="protein sequence ID" value="MCI31839.1"/>
    <property type="molecule type" value="Genomic_DNA"/>
</dbReference>